<dbReference type="GO" id="GO:0016491">
    <property type="term" value="F:oxidoreductase activity"/>
    <property type="evidence" value="ECO:0007669"/>
    <property type="project" value="UniProtKB-KW"/>
</dbReference>
<name>A0A2H3D8L9_ARMGA</name>
<reference evidence="6" key="1">
    <citation type="journal article" date="2017" name="Nat. Ecol. Evol.">
        <title>Genome expansion and lineage-specific genetic innovations in the forest pathogenic fungi Armillaria.</title>
        <authorList>
            <person name="Sipos G."/>
            <person name="Prasanna A.N."/>
            <person name="Walter M.C."/>
            <person name="O'Connor E."/>
            <person name="Balint B."/>
            <person name="Krizsan K."/>
            <person name="Kiss B."/>
            <person name="Hess J."/>
            <person name="Varga T."/>
            <person name="Slot J."/>
            <person name="Riley R."/>
            <person name="Boka B."/>
            <person name="Rigling D."/>
            <person name="Barry K."/>
            <person name="Lee J."/>
            <person name="Mihaltcheva S."/>
            <person name="LaButti K."/>
            <person name="Lipzen A."/>
            <person name="Waldron R."/>
            <person name="Moloney N.M."/>
            <person name="Sperisen C."/>
            <person name="Kredics L."/>
            <person name="Vagvoelgyi C."/>
            <person name="Patrignani A."/>
            <person name="Fitzpatrick D."/>
            <person name="Nagy I."/>
            <person name="Doyle S."/>
            <person name="Anderson J.B."/>
            <person name="Grigoriev I.V."/>
            <person name="Gueldener U."/>
            <person name="Muensterkoetter M."/>
            <person name="Nagy L.G."/>
        </authorList>
    </citation>
    <scope>NUCLEOTIDE SEQUENCE [LARGE SCALE GENOMIC DNA]</scope>
    <source>
        <strain evidence="6">Ar21-2</strain>
    </source>
</reference>
<dbReference type="EMBL" id="KZ293696">
    <property type="protein sequence ID" value="PBK84643.1"/>
    <property type="molecule type" value="Genomic_DNA"/>
</dbReference>
<evidence type="ECO:0000256" key="2">
    <source>
        <dbReference type="ARBA" id="ARBA00023002"/>
    </source>
</evidence>
<evidence type="ECO:0000256" key="1">
    <source>
        <dbReference type="ARBA" id="ARBA00007637"/>
    </source>
</evidence>
<dbReference type="AlphaFoldDB" id="A0A2H3D8L9"/>
<keyword evidence="6" id="KW-1185">Reference proteome</keyword>
<dbReference type="InterPro" id="IPR036291">
    <property type="entry name" value="NAD(P)-bd_dom_sf"/>
</dbReference>
<evidence type="ECO:0000313" key="5">
    <source>
        <dbReference type="EMBL" id="PBK84643.1"/>
    </source>
</evidence>
<evidence type="ECO:0000313" key="6">
    <source>
        <dbReference type="Proteomes" id="UP000217790"/>
    </source>
</evidence>
<dbReference type="Gene3D" id="3.40.50.720">
    <property type="entry name" value="NAD(P)-binding Rossmann-like Domain"/>
    <property type="match status" value="1"/>
</dbReference>
<dbReference type="InterPro" id="IPR001509">
    <property type="entry name" value="Epimerase_deHydtase"/>
</dbReference>
<dbReference type="OMA" id="RKWNLWG"/>
<comment type="similarity">
    <text evidence="1">Belongs to the NAD(P)-dependent epimerase/dehydratase family.</text>
</comment>
<dbReference type="OrthoDB" id="202470at2759"/>
<evidence type="ECO:0000259" key="4">
    <source>
        <dbReference type="Pfam" id="PF01370"/>
    </source>
</evidence>
<dbReference type="PANTHER" id="PTHR43103">
    <property type="entry name" value="NUCLEOSIDE-DIPHOSPHATE-SUGAR EPIMERASE"/>
    <property type="match status" value="1"/>
</dbReference>
<dbReference type="Pfam" id="PF01370">
    <property type="entry name" value="Epimerase"/>
    <property type="match status" value="1"/>
</dbReference>
<sequence length="281" mass="31182">MKLAITGCNGSVGKQVVLLSLKRGHTVIGVDVKGPTSVSTDGNYMFHEVDLRVYEDTLRVLQGCEGIIHLAAFPNPGDYGVTAHNSNVVISWNVLRGAAELGITRIAQASSVNVLTLVYSKDPHFDYFPIDEDHPCLPDEPYGLSKVICELQADTIVRRYPTMRIASLRLHWSVPDKTKPRSLPINKAKNDLWGYVKEQSAADAFILAVTQDDGKWSGHEAFFIVAPDIAVEEDSRLLREKFWPKVAITEGKDVSGNTGFFDCGKAQRLLGWVHRESFLEE</sequence>
<organism evidence="5 6">
    <name type="scientific">Armillaria gallica</name>
    <name type="common">Bulbous honey fungus</name>
    <name type="synonym">Armillaria bulbosa</name>
    <dbReference type="NCBI Taxonomy" id="47427"/>
    <lineage>
        <taxon>Eukaryota</taxon>
        <taxon>Fungi</taxon>
        <taxon>Dikarya</taxon>
        <taxon>Basidiomycota</taxon>
        <taxon>Agaricomycotina</taxon>
        <taxon>Agaricomycetes</taxon>
        <taxon>Agaricomycetidae</taxon>
        <taxon>Agaricales</taxon>
        <taxon>Marasmiineae</taxon>
        <taxon>Physalacriaceae</taxon>
        <taxon>Armillaria</taxon>
    </lineage>
</organism>
<proteinExistence type="inferred from homology"/>
<accession>A0A2H3D8L9</accession>
<dbReference type="InParanoid" id="A0A2H3D8L9"/>
<gene>
    <name evidence="5" type="ORF">ARMGADRAFT_1018331</name>
</gene>
<dbReference type="SUPFAM" id="SSF51735">
    <property type="entry name" value="NAD(P)-binding Rossmann-fold domains"/>
    <property type="match status" value="1"/>
</dbReference>
<dbReference type="PANTHER" id="PTHR43103:SF5">
    <property type="entry name" value="4-EPIMERASE, PUTATIVE (AFU_ORTHOLOGUE AFUA_7G00360)-RELATED"/>
    <property type="match status" value="1"/>
</dbReference>
<dbReference type="Proteomes" id="UP000217790">
    <property type="component" value="Unassembled WGS sequence"/>
</dbReference>
<dbReference type="STRING" id="47427.A0A2H3D8L9"/>
<evidence type="ECO:0000256" key="3">
    <source>
        <dbReference type="ARBA" id="ARBA00023027"/>
    </source>
</evidence>
<feature type="domain" description="NAD-dependent epimerase/dehydratase" evidence="4">
    <location>
        <begin position="5"/>
        <end position="170"/>
    </location>
</feature>
<protein>
    <submittedName>
        <fullName evidence="5">NAD(P)-binding protein</fullName>
    </submittedName>
</protein>
<keyword evidence="3" id="KW-0520">NAD</keyword>
<keyword evidence="2" id="KW-0560">Oxidoreductase</keyword>